<sequence length="52" mass="6153">MPSAMSRTPVALQSRRVPATDGGKDRRPPEGIYNMRFRYLWTIFILDNRHYN</sequence>
<comment type="caution">
    <text evidence="2">The sequence shown here is derived from an EMBL/GenBank/DDBJ whole genome shotgun (WGS) entry which is preliminary data.</text>
</comment>
<name>A0A9P0Q565_ACAOB</name>
<evidence type="ECO:0000313" key="3">
    <source>
        <dbReference type="EMBL" id="CAH2013199.1"/>
    </source>
</evidence>
<reference evidence="2" key="1">
    <citation type="submission" date="2022-03" db="EMBL/GenBank/DDBJ databases">
        <authorList>
            <person name="Sayadi A."/>
        </authorList>
    </citation>
    <scope>NUCLEOTIDE SEQUENCE</scope>
</reference>
<dbReference type="EMBL" id="CAKOFQ010007875">
    <property type="protein sequence ID" value="CAH2009375.1"/>
    <property type="molecule type" value="Genomic_DNA"/>
</dbReference>
<keyword evidence="4" id="KW-1185">Reference proteome</keyword>
<feature type="region of interest" description="Disordered" evidence="1">
    <location>
        <begin position="1"/>
        <end position="30"/>
    </location>
</feature>
<evidence type="ECO:0000313" key="4">
    <source>
        <dbReference type="Proteomes" id="UP001152888"/>
    </source>
</evidence>
<protein>
    <submittedName>
        <fullName evidence="2">Uncharacterized protein</fullName>
    </submittedName>
</protein>
<evidence type="ECO:0000313" key="2">
    <source>
        <dbReference type="EMBL" id="CAH2009375.1"/>
    </source>
</evidence>
<gene>
    <name evidence="2" type="ORF">ACAOBT_LOCUS30817</name>
    <name evidence="3" type="ORF">ACAOBT_LOCUS33278</name>
</gene>
<dbReference type="AlphaFoldDB" id="A0A9P0Q565"/>
<accession>A0A9P0Q565</accession>
<evidence type="ECO:0000256" key="1">
    <source>
        <dbReference type="SAM" id="MobiDB-lite"/>
    </source>
</evidence>
<dbReference type="EMBL" id="CAKOFQ010008290">
    <property type="protein sequence ID" value="CAH2013199.1"/>
    <property type="molecule type" value="Genomic_DNA"/>
</dbReference>
<dbReference type="Proteomes" id="UP001152888">
    <property type="component" value="Unassembled WGS sequence"/>
</dbReference>
<organism evidence="2 4">
    <name type="scientific">Acanthoscelides obtectus</name>
    <name type="common">Bean weevil</name>
    <name type="synonym">Bruchus obtectus</name>
    <dbReference type="NCBI Taxonomy" id="200917"/>
    <lineage>
        <taxon>Eukaryota</taxon>
        <taxon>Metazoa</taxon>
        <taxon>Ecdysozoa</taxon>
        <taxon>Arthropoda</taxon>
        <taxon>Hexapoda</taxon>
        <taxon>Insecta</taxon>
        <taxon>Pterygota</taxon>
        <taxon>Neoptera</taxon>
        <taxon>Endopterygota</taxon>
        <taxon>Coleoptera</taxon>
        <taxon>Polyphaga</taxon>
        <taxon>Cucujiformia</taxon>
        <taxon>Chrysomeloidea</taxon>
        <taxon>Chrysomelidae</taxon>
        <taxon>Bruchinae</taxon>
        <taxon>Bruchini</taxon>
        <taxon>Acanthoscelides</taxon>
    </lineage>
</organism>
<proteinExistence type="predicted"/>